<reference evidence="3" key="1">
    <citation type="submission" date="2021-03" db="EMBL/GenBank/DDBJ databases">
        <authorList>
            <person name="Tagirdzhanova G."/>
        </authorList>
    </citation>
    <scope>NUCLEOTIDE SEQUENCE</scope>
</reference>
<keyword evidence="2" id="KW-0732">Signal</keyword>
<feature type="signal peptide" evidence="2">
    <location>
        <begin position="1"/>
        <end position="20"/>
    </location>
</feature>
<gene>
    <name evidence="3" type="ORF">IMSHALPRED_008564</name>
</gene>
<evidence type="ECO:0000313" key="4">
    <source>
        <dbReference type="Proteomes" id="UP000664534"/>
    </source>
</evidence>
<dbReference type="PANTHER" id="PTHR36195:SF6">
    <property type="entry name" value="SECRETED THAUMATIN-LIKE PROTEIN CALA"/>
    <property type="match status" value="1"/>
</dbReference>
<feature type="region of interest" description="Disordered" evidence="1">
    <location>
        <begin position="278"/>
        <end position="305"/>
    </location>
</feature>
<evidence type="ECO:0000256" key="1">
    <source>
        <dbReference type="SAM" id="MobiDB-lite"/>
    </source>
</evidence>
<evidence type="ECO:0000256" key="2">
    <source>
        <dbReference type="SAM" id="SignalP"/>
    </source>
</evidence>
<dbReference type="InterPro" id="IPR006771">
    <property type="entry name" value="CetA-like"/>
</dbReference>
<comment type="caution">
    <text evidence="3">The sequence shown here is derived from an EMBL/GenBank/DDBJ whole genome shotgun (WGS) entry which is preliminary data.</text>
</comment>
<name>A0A8H3IKC3_9LECA</name>
<dbReference type="PANTHER" id="PTHR36195">
    <property type="entry name" value="DOMAIN PROTEIN, PUTATIVE (AFU_ORTHOLOGUE AFUA_5G01990)-RELATED-RELATED"/>
    <property type="match status" value="1"/>
</dbReference>
<accession>A0A8H3IKC3</accession>
<dbReference type="Pfam" id="PF04681">
    <property type="entry name" value="Bys1"/>
    <property type="match status" value="1"/>
</dbReference>
<feature type="compositionally biased region" description="Basic residues" evidence="1">
    <location>
        <begin position="280"/>
        <end position="305"/>
    </location>
</feature>
<dbReference type="OrthoDB" id="5144514at2759"/>
<evidence type="ECO:0000313" key="3">
    <source>
        <dbReference type="EMBL" id="CAF9931222.1"/>
    </source>
</evidence>
<feature type="compositionally biased region" description="Pro residues" evidence="1">
    <location>
        <begin position="219"/>
        <end position="244"/>
    </location>
</feature>
<organism evidence="3 4">
    <name type="scientific">Imshaugia aleurites</name>
    <dbReference type="NCBI Taxonomy" id="172621"/>
    <lineage>
        <taxon>Eukaryota</taxon>
        <taxon>Fungi</taxon>
        <taxon>Dikarya</taxon>
        <taxon>Ascomycota</taxon>
        <taxon>Pezizomycotina</taxon>
        <taxon>Lecanoromycetes</taxon>
        <taxon>OSLEUM clade</taxon>
        <taxon>Lecanoromycetidae</taxon>
        <taxon>Lecanorales</taxon>
        <taxon>Lecanorineae</taxon>
        <taxon>Parmeliaceae</taxon>
        <taxon>Imshaugia</taxon>
    </lineage>
</organism>
<feature type="chain" id="PRO_5033992860" evidence="2">
    <location>
        <begin position="21"/>
        <end position="305"/>
    </location>
</feature>
<feature type="region of interest" description="Disordered" evidence="1">
    <location>
        <begin position="174"/>
        <end position="247"/>
    </location>
</feature>
<dbReference type="Proteomes" id="UP000664534">
    <property type="component" value="Unassembled WGS sequence"/>
</dbReference>
<protein>
    <submittedName>
        <fullName evidence="3">Uncharacterized protein</fullName>
    </submittedName>
</protein>
<sequence length="305" mass="31472">MRYSTVALAAMPGFFALASGLGTFSIKNSCGTDIHYVHDVDSCDTVLTVPAGSSSDPTTYQTKADGGGGPSVKMALETTICSADPPPITQFEYTVGWASKVFTDLSNINGDPYPFVQGGVKLTSSDNSVSMACAAGILDCTAAYNTPTENSATTAAPETADLLVEICWDKPGAYGSGSGSESSSSSPAAAPVSPVVQPDDPVVQEQAQATPASSTAPAPSSPPEPSVTPSPVPEPSVTPSPSPSPIVNGSPVVVDEVEVIITVTETAPVVWVTEHVGGPQKRKRDHDHVHQHVHNNKIHKKRHGA</sequence>
<feature type="compositionally biased region" description="Low complexity" evidence="1">
    <location>
        <begin position="179"/>
        <end position="218"/>
    </location>
</feature>
<dbReference type="EMBL" id="CAJPDT010000060">
    <property type="protein sequence ID" value="CAF9931222.1"/>
    <property type="molecule type" value="Genomic_DNA"/>
</dbReference>
<proteinExistence type="predicted"/>
<keyword evidence="4" id="KW-1185">Reference proteome</keyword>
<dbReference type="AlphaFoldDB" id="A0A8H3IKC3"/>